<keyword evidence="2" id="KW-0813">Transport</keyword>
<keyword evidence="7" id="KW-1185">Reference proteome</keyword>
<protein>
    <submittedName>
        <fullName evidence="6">Transporter substrate-binding domain-containing protein</fullName>
    </submittedName>
</protein>
<dbReference type="SUPFAM" id="SSF53850">
    <property type="entry name" value="Periplasmic binding protein-like II"/>
    <property type="match status" value="1"/>
</dbReference>
<reference evidence="6" key="1">
    <citation type="submission" date="2021-10" db="EMBL/GenBank/DDBJ databases">
        <title>Anaerobic single-cell dispensing facilitates the cultivation of human gut bacteria.</title>
        <authorList>
            <person name="Afrizal A."/>
        </authorList>
    </citation>
    <scope>NUCLEOTIDE SEQUENCE</scope>
    <source>
        <strain evidence="6">CLA-AA-H215</strain>
    </source>
</reference>
<feature type="signal peptide" evidence="4">
    <location>
        <begin position="1"/>
        <end position="21"/>
    </location>
</feature>
<evidence type="ECO:0000256" key="1">
    <source>
        <dbReference type="ARBA" id="ARBA00010333"/>
    </source>
</evidence>
<accession>A0AAE3EBJ2</accession>
<dbReference type="PANTHER" id="PTHR30085:SF6">
    <property type="entry name" value="ABC TRANSPORTER GLUTAMINE-BINDING PROTEIN GLNH"/>
    <property type="match status" value="1"/>
</dbReference>
<keyword evidence="3 4" id="KW-0732">Signal</keyword>
<dbReference type="Pfam" id="PF00497">
    <property type="entry name" value="SBP_bac_3"/>
    <property type="match status" value="1"/>
</dbReference>
<proteinExistence type="inferred from homology"/>
<sequence length="304" mass="32555">MKKRTKIATLLTTLALTASMAACGGSSSSDTTTAAAGSSAAAADTSAAEAQTVYRTLDEIKESGTINIGVFSDKNPFGYVDENGEYQGYDVYFANRIGEDLGVEVNLVSTEAANRIEYLQTGKVDIILANFTVTPERAEEVDFALPYMNVALGVISPESNVITTLDNWNADDQMIVISGTTAETYLINNYPDIPLQKYDSYATAKNALENGNGVAWANDNTEVIAFALQNPGYEVGIPELGNKDTIAPAVTKGNTTLLDWINDEIKSLGAEQFFHADYEATLIDTYGADYEESLVVEGGEVPAN</sequence>
<evidence type="ECO:0000313" key="6">
    <source>
        <dbReference type="EMBL" id="MCC2231649.1"/>
    </source>
</evidence>
<comment type="caution">
    <text evidence="6">The sequence shown here is derived from an EMBL/GenBank/DDBJ whole genome shotgun (WGS) entry which is preliminary data.</text>
</comment>
<dbReference type="Gene3D" id="3.40.190.10">
    <property type="entry name" value="Periplasmic binding protein-like II"/>
    <property type="match status" value="2"/>
</dbReference>
<feature type="domain" description="Solute-binding protein family 3/N-terminal" evidence="5">
    <location>
        <begin position="65"/>
        <end position="284"/>
    </location>
</feature>
<organism evidence="6 7">
    <name type="scientific">Hominifimenecus microfluidus</name>
    <dbReference type="NCBI Taxonomy" id="2885348"/>
    <lineage>
        <taxon>Bacteria</taxon>
        <taxon>Bacillati</taxon>
        <taxon>Bacillota</taxon>
        <taxon>Clostridia</taxon>
        <taxon>Lachnospirales</taxon>
        <taxon>Lachnospiraceae</taxon>
        <taxon>Hominifimenecus</taxon>
    </lineage>
</organism>
<dbReference type="PANTHER" id="PTHR30085">
    <property type="entry name" value="AMINO ACID ABC TRANSPORTER PERMEASE"/>
    <property type="match status" value="1"/>
</dbReference>
<dbReference type="GO" id="GO:0006865">
    <property type="term" value="P:amino acid transport"/>
    <property type="evidence" value="ECO:0007669"/>
    <property type="project" value="TreeGrafter"/>
</dbReference>
<dbReference type="PROSITE" id="PS51257">
    <property type="entry name" value="PROKAR_LIPOPROTEIN"/>
    <property type="match status" value="1"/>
</dbReference>
<dbReference type="AlphaFoldDB" id="A0AAE3EBJ2"/>
<dbReference type="RefSeq" id="WP_308454169.1">
    <property type="nucleotide sequence ID" value="NZ_JAJEQR010000035.1"/>
</dbReference>
<dbReference type="InterPro" id="IPR001638">
    <property type="entry name" value="Solute-binding_3/MltF_N"/>
</dbReference>
<dbReference type="Proteomes" id="UP001198182">
    <property type="component" value="Unassembled WGS sequence"/>
</dbReference>
<gene>
    <name evidence="6" type="ORF">LKD81_11685</name>
</gene>
<evidence type="ECO:0000259" key="5">
    <source>
        <dbReference type="SMART" id="SM00062"/>
    </source>
</evidence>
<evidence type="ECO:0000256" key="4">
    <source>
        <dbReference type="SAM" id="SignalP"/>
    </source>
</evidence>
<comment type="similarity">
    <text evidence="1">Belongs to the bacterial solute-binding protein 3 family.</text>
</comment>
<dbReference type="GO" id="GO:0030288">
    <property type="term" value="C:outer membrane-bounded periplasmic space"/>
    <property type="evidence" value="ECO:0007669"/>
    <property type="project" value="TreeGrafter"/>
</dbReference>
<dbReference type="GO" id="GO:0005576">
    <property type="term" value="C:extracellular region"/>
    <property type="evidence" value="ECO:0007669"/>
    <property type="project" value="TreeGrafter"/>
</dbReference>
<dbReference type="EMBL" id="JAJEQR010000035">
    <property type="protein sequence ID" value="MCC2231649.1"/>
    <property type="molecule type" value="Genomic_DNA"/>
</dbReference>
<name>A0AAE3EBJ2_9FIRM</name>
<evidence type="ECO:0000256" key="3">
    <source>
        <dbReference type="ARBA" id="ARBA00022729"/>
    </source>
</evidence>
<dbReference type="SMART" id="SM00062">
    <property type="entry name" value="PBPb"/>
    <property type="match status" value="1"/>
</dbReference>
<dbReference type="InterPro" id="IPR051455">
    <property type="entry name" value="Bact_solute-bind_prot3"/>
</dbReference>
<evidence type="ECO:0000313" key="7">
    <source>
        <dbReference type="Proteomes" id="UP001198182"/>
    </source>
</evidence>
<evidence type="ECO:0000256" key="2">
    <source>
        <dbReference type="ARBA" id="ARBA00022448"/>
    </source>
</evidence>
<feature type="chain" id="PRO_5041995991" evidence="4">
    <location>
        <begin position="22"/>
        <end position="304"/>
    </location>
</feature>